<dbReference type="GeneID" id="31001613"/>
<feature type="region of interest" description="Disordered" evidence="9">
    <location>
        <begin position="343"/>
        <end position="369"/>
    </location>
</feature>
<organism evidence="12 13">
    <name type="scientific">Talaromyces atroroseus</name>
    <dbReference type="NCBI Taxonomy" id="1441469"/>
    <lineage>
        <taxon>Eukaryota</taxon>
        <taxon>Fungi</taxon>
        <taxon>Dikarya</taxon>
        <taxon>Ascomycota</taxon>
        <taxon>Pezizomycotina</taxon>
        <taxon>Eurotiomycetes</taxon>
        <taxon>Eurotiomycetidae</taxon>
        <taxon>Eurotiales</taxon>
        <taxon>Trichocomaceae</taxon>
        <taxon>Talaromyces</taxon>
        <taxon>Talaromyces sect. Trachyspermi</taxon>
    </lineage>
</organism>
<dbReference type="Gene3D" id="3.30.70.330">
    <property type="match status" value="2"/>
</dbReference>
<dbReference type="InterPro" id="IPR012677">
    <property type="entry name" value="Nucleotide-bd_a/b_plait_sf"/>
</dbReference>
<feature type="compositionally biased region" description="Basic and acidic residues" evidence="9">
    <location>
        <begin position="531"/>
        <end position="546"/>
    </location>
</feature>
<sequence length="744" mass="82734">MAHDNRFPPGPYRSSAYDDRMYDDRYSRSRSVERGHYGGTRSSLHEEKKQIFAIFELLANELMGFITQKTMLGTLLEDQPVTIEDTTSLKIETTEAGHLRHHTAAAVKRAIEIATARAIVPQITTVAVAAAAMVEVMVETATVIAIVLARKAEKQEAEMCKSLGVPPVAPRLMSGQISNELLDYYHVRGLEDVRVIRDRQTKLSRQIGFLRFHTLNDSRDFMDQNAPILYLYGRKHGNDDRAAKVRIAYTRERDDRRARPEGEWTCRNCSFDNFSTRQKCFRCQADRAEAEMAPEEMPARVVNIGDNDVAPDNTPSQFLLFRGLDGSATEEVFSKGVTKLYKPSADDSQHAENGPKKSKVVSTTGNSNLGAREGSLRRVLLVRDRRTNESWKFGFAEFATVEDAQAALTKLNAFEKFTIASKTVLASYIHAGVFVPVINPTPSTARFTFSPLNNPAMKLAYWDEEGYVTELLVSKEELDKKPKADSKATKDGDKAKKRKAEASGSAGVKKTAMPSHLQFWSDRHAELHGIQRKDDHDNEESNKASEGRPPSTTSPAAPPSRSYADPNRNCCYLCMRQFKSAAEVNRHERLSQLHRDNLNNEAFITRALAKLEKHRNDPPTAEYRDRAKERRHAFGSSRQTQNKAKPAAAVAVKEDEPTTIPAQSKGAALLSKMGWSAGSGLGAQGTGISAPIATDVYAQGVGLGAQGGKLGDASEEAARNTRGRYDEFLQKTKELARERYERMS</sequence>
<keyword evidence="4 8" id="KW-0863">Zinc-finger</keyword>
<dbReference type="Gene3D" id="4.10.1060.10">
    <property type="entry name" value="Zinc finger, RanBP2-type"/>
    <property type="match status" value="1"/>
</dbReference>
<dbReference type="GO" id="GO:0008270">
    <property type="term" value="F:zinc ion binding"/>
    <property type="evidence" value="ECO:0007669"/>
    <property type="project" value="UniProtKB-KW"/>
</dbReference>
<keyword evidence="2" id="KW-0479">Metal-binding</keyword>
<dbReference type="Pfam" id="PF01585">
    <property type="entry name" value="G-patch"/>
    <property type="match status" value="1"/>
</dbReference>
<dbReference type="InterPro" id="IPR055494">
    <property type="entry name" value="DUF7066"/>
</dbReference>
<feature type="compositionally biased region" description="Basic and acidic residues" evidence="9">
    <location>
        <begin position="344"/>
        <end position="355"/>
    </location>
</feature>
<dbReference type="GO" id="GO:0003723">
    <property type="term" value="F:RNA binding"/>
    <property type="evidence" value="ECO:0007669"/>
    <property type="project" value="UniProtKB-KW"/>
</dbReference>
<dbReference type="InterPro" id="IPR000504">
    <property type="entry name" value="RRM_dom"/>
</dbReference>
<keyword evidence="3" id="KW-0677">Repeat</keyword>
<dbReference type="GO" id="GO:0005634">
    <property type="term" value="C:nucleus"/>
    <property type="evidence" value="ECO:0007669"/>
    <property type="project" value="UniProtKB-SubCell"/>
</dbReference>
<dbReference type="Proteomes" id="UP000214365">
    <property type="component" value="Unassembled WGS sequence"/>
</dbReference>
<dbReference type="STRING" id="1441469.A0A1Q5QA40"/>
<keyword evidence="6" id="KW-0694">RNA-binding</keyword>
<evidence type="ECO:0000256" key="2">
    <source>
        <dbReference type="ARBA" id="ARBA00022723"/>
    </source>
</evidence>
<evidence type="ECO:0000259" key="11">
    <source>
        <dbReference type="PROSITE" id="PS50199"/>
    </source>
</evidence>
<dbReference type="PROSITE" id="PS01358">
    <property type="entry name" value="ZF_RANBP2_1"/>
    <property type="match status" value="1"/>
</dbReference>
<feature type="region of interest" description="Disordered" evidence="9">
    <location>
        <begin position="478"/>
        <end position="514"/>
    </location>
</feature>
<dbReference type="PROSITE" id="PS50199">
    <property type="entry name" value="ZF_RANBP2_2"/>
    <property type="match status" value="1"/>
</dbReference>
<evidence type="ECO:0008006" key="14">
    <source>
        <dbReference type="Google" id="ProtNLM"/>
    </source>
</evidence>
<dbReference type="InterPro" id="IPR036443">
    <property type="entry name" value="Znf_RanBP2_sf"/>
</dbReference>
<evidence type="ECO:0000256" key="3">
    <source>
        <dbReference type="ARBA" id="ARBA00022737"/>
    </source>
</evidence>
<evidence type="ECO:0000256" key="5">
    <source>
        <dbReference type="ARBA" id="ARBA00022833"/>
    </source>
</evidence>
<dbReference type="Pfam" id="PF23217">
    <property type="entry name" value="DUF7066"/>
    <property type="match status" value="1"/>
</dbReference>
<accession>A0A1Q5QA40</accession>
<dbReference type="InterPro" id="IPR001876">
    <property type="entry name" value="Znf_RanBP2"/>
</dbReference>
<feature type="region of interest" description="Disordered" evidence="9">
    <location>
        <begin position="531"/>
        <end position="564"/>
    </location>
</feature>
<feature type="compositionally biased region" description="Basic and acidic residues" evidence="9">
    <location>
        <begin position="615"/>
        <end position="628"/>
    </location>
</feature>
<evidence type="ECO:0000313" key="12">
    <source>
        <dbReference type="EMBL" id="OKL62780.1"/>
    </source>
</evidence>
<dbReference type="InterPro" id="IPR035979">
    <property type="entry name" value="RBD_domain_sf"/>
</dbReference>
<feature type="region of interest" description="Disordered" evidence="9">
    <location>
        <begin position="615"/>
        <end position="659"/>
    </location>
</feature>
<dbReference type="SUPFAM" id="SSF90209">
    <property type="entry name" value="Ran binding protein zinc finger-like"/>
    <property type="match status" value="1"/>
</dbReference>
<keyword evidence="13" id="KW-1185">Reference proteome</keyword>
<feature type="compositionally biased region" description="Basic and acidic residues" evidence="9">
    <location>
        <begin position="478"/>
        <end position="494"/>
    </location>
</feature>
<dbReference type="InterPro" id="IPR000467">
    <property type="entry name" value="G_patch_dom"/>
</dbReference>
<dbReference type="PANTHER" id="PTHR13948:SF3">
    <property type="entry name" value="FI21118P1"/>
    <property type="match status" value="1"/>
</dbReference>
<dbReference type="PROSITE" id="PS50174">
    <property type="entry name" value="G_PATCH"/>
    <property type="match status" value="1"/>
</dbReference>
<feature type="compositionally biased region" description="Polar residues" evidence="9">
    <location>
        <begin position="360"/>
        <end position="369"/>
    </location>
</feature>
<evidence type="ECO:0000256" key="6">
    <source>
        <dbReference type="ARBA" id="ARBA00022884"/>
    </source>
</evidence>
<dbReference type="SMART" id="SM00547">
    <property type="entry name" value="ZnF_RBZ"/>
    <property type="match status" value="1"/>
</dbReference>
<evidence type="ECO:0000313" key="13">
    <source>
        <dbReference type="Proteomes" id="UP000214365"/>
    </source>
</evidence>
<protein>
    <recommendedName>
        <fullName evidence="14">RNA-binding protein</fullName>
    </recommendedName>
</protein>
<evidence type="ECO:0000256" key="4">
    <source>
        <dbReference type="ARBA" id="ARBA00022771"/>
    </source>
</evidence>
<evidence type="ECO:0000256" key="1">
    <source>
        <dbReference type="ARBA" id="ARBA00004123"/>
    </source>
</evidence>
<name>A0A1Q5QA40_TALAT</name>
<feature type="domain" description="RanBP2-type" evidence="11">
    <location>
        <begin position="260"/>
        <end position="289"/>
    </location>
</feature>
<reference evidence="12 13" key="1">
    <citation type="submission" date="2015-06" db="EMBL/GenBank/DDBJ databases">
        <title>Talaromyces atroroseus IBT 11181 draft genome.</title>
        <authorList>
            <person name="Rasmussen K.B."/>
            <person name="Rasmussen S."/>
            <person name="Petersen B."/>
            <person name="Sicheritz-Ponten T."/>
            <person name="Mortensen U.H."/>
            <person name="Thrane U."/>
        </authorList>
    </citation>
    <scope>NUCLEOTIDE SEQUENCE [LARGE SCALE GENOMIC DNA]</scope>
    <source>
        <strain evidence="12 13">IBT 11181</strain>
    </source>
</reference>
<evidence type="ECO:0000256" key="9">
    <source>
        <dbReference type="SAM" id="MobiDB-lite"/>
    </source>
</evidence>
<feature type="domain" description="G-patch" evidence="10">
    <location>
        <begin position="662"/>
        <end position="708"/>
    </location>
</feature>
<dbReference type="EMBL" id="LFMY01000002">
    <property type="protein sequence ID" value="OKL62780.1"/>
    <property type="molecule type" value="Genomic_DNA"/>
</dbReference>
<dbReference type="Pfam" id="PF00641">
    <property type="entry name" value="Zn_ribbon_RanBP"/>
    <property type="match status" value="1"/>
</dbReference>
<dbReference type="SUPFAM" id="SSF54928">
    <property type="entry name" value="RNA-binding domain, RBD"/>
    <property type="match status" value="1"/>
</dbReference>
<gene>
    <name evidence="12" type="ORF">UA08_01858</name>
</gene>
<evidence type="ECO:0000256" key="8">
    <source>
        <dbReference type="PROSITE-ProRule" id="PRU00322"/>
    </source>
</evidence>
<keyword evidence="7" id="KW-0539">Nucleus</keyword>
<dbReference type="PANTHER" id="PTHR13948">
    <property type="entry name" value="RNA-BINDING PROTEIN"/>
    <property type="match status" value="1"/>
</dbReference>
<evidence type="ECO:0000259" key="10">
    <source>
        <dbReference type="PROSITE" id="PS50174"/>
    </source>
</evidence>
<dbReference type="GO" id="GO:0000398">
    <property type="term" value="P:mRNA splicing, via spliceosome"/>
    <property type="evidence" value="ECO:0007669"/>
    <property type="project" value="TreeGrafter"/>
</dbReference>
<evidence type="ECO:0000256" key="7">
    <source>
        <dbReference type="ARBA" id="ARBA00023242"/>
    </source>
</evidence>
<dbReference type="AlphaFoldDB" id="A0A1Q5QA40"/>
<dbReference type="SMART" id="SM00443">
    <property type="entry name" value="G_patch"/>
    <property type="match status" value="1"/>
</dbReference>
<feature type="compositionally biased region" description="Low complexity" evidence="9">
    <location>
        <begin position="548"/>
        <end position="562"/>
    </location>
</feature>
<proteinExistence type="predicted"/>
<comment type="subcellular location">
    <subcellularLocation>
        <location evidence="1">Nucleus</location>
    </subcellularLocation>
</comment>
<dbReference type="RefSeq" id="XP_020122901.1">
    <property type="nucleotide sequence ID" value="XM_020261568.1"/>
</dbReference>
<comment type="caution">
    <text evidence="12">The sequence shown here is derived from an EMBL/GenBank/DDBJ whole genome shotgun (WGS) entry which is preliminary data.</text>
</comment>
<keyword evidence="5" id="KW-0862">Zinc</keyword>
<dbReference type="OrthoDB" id="29221at2759"/>
<dbReference type="Pfam" id="PF00076">
    <property type="entry name" value="RRM_1"/>
    <property type="match status" value="1"/>
</dbReference>